<dbReference type="InterPro" id="IPR050382">
    <property type="entry name" value="MFS_Na/Anion_cotransporter"/>
</dbReference>
<dbReference type="OMA" id="DTETEDW"/>
<keyword evidence="3 5" id="KW-1133">Transmembrane helix</keyword>
<reference evidence="7" key="2">
    <citation type="journal article" date="2008" name="Genome Biol.">
        <title>Improved genome assembly and evidence-based global gene model set for the chordate Ciona intestinalis: new insight into intron and operon populations.</title>
        <authorList>
            <person name="Satou Y."/>
            <person name="Mineta K."/>
            <person name="Ogasawara M."/>
            <person name="Sasakura Y."/>
            <person name="Shoguchi E."/>
            <person name="Ueno K."/>
            <person name="Yamada L."/>
            <person name="Matsumoto J."/>
            <person name="Wasserscheid J."/>
            <person name="Dewar K."/>
            <person name="Wiley G.B."/>
            <person name="Macmil S.L."/>
            <person name="Roe B.A."/>
            <person name="Zeller R.W."/>
            <person name="Hastings K.E."/>
            <person name="Lemaire P."/>
            <person name="Lindquist E."/>
            <person name="Endo T."/>
            <person name="Hotta K."/>
            <person name="Inaba K."/>
        </authorList>
    </citation>
    <scope>NUCLEOTIDE SEQUENCE [LARGE SCALE GENOMIC DNA]</scope>
    <source>
        <strain evidence="7">wild type</strain>
    </source>
</reference>
<organism evidence="7 8">
    <name type="scientific">Ciona intestinalis</name>
    <name type="common">Transparent sea squirt</name>
    <name type="synonym">Ascidia intestinalis</name>
    <dbReference type="NCBI Taxonomy" id="7719"/>
    <lineage>
        <taxon>Eukaryota</taxon>
        <taxon>Metazoa</taxon>
        <taxon>Chordata</taxon>
        <taxon>Tunicata</taxon>
        <taxon>Ascidiacea</taxon>
        <taxon>Phlebobranchia</taxon>
        <taxon>Cionidae</taxon>
        <taxon>Ciona</taxon>
    </lineage>
</organism>
<dbReference type="HOGENOM" id="CLU_001265_5_0_1"/>
<evidence type="ECO:0000313" key="8">
    <source>
        <dbReference type="Proteomes" id="UP000008144"/>
    </source>
</evidence>
<dbReference type="PANTHER" id="PTHR11662:SF399">
    <property type="entry name" value="FI19708P1-RELATED"/>
    <property type="match status" value="1"/>
</dbReference>
<dbReference type="GO" id="GO:0016324">
    <property type="term" value="C:apical plasma membrane"/>
    <property type="evidence" value="ECO:0000318"/>
    <property type="project" value="GO_Central"/>
</dbReference>
<dbReference type="Pfam" id="PF07690">
    <property type="entry name" value="MFS_1"/>
    <property type="match status" value="1"/>
</dbReference>
<dbReference type="InterPro" id="IPR011701">
    <property type="entry name" value="MFS"/>
</dbReference>
<keyword evidence="4 5" id="KW-0472">Membrane</keyword>
<dbReference type="PANTHER" id="PTHR11662">
    <property type="entry name" value="SOLUTE CARRIER FAMILY 17"/>
    <property type="match status" value="1"/>
</dbReference>
<feature type="transmembrane region" description="Helical" evidence="5">
    <location>
        <begin position="266"/>
        <end position="284"/>
    </location>
</feature>
<dbReference type="GO" id="GO:0022857">
    <property type="term" value="F:transmembrane transporter activity"/>
    <property type="evidence" value="ECO:0000318"/>
    <property type="project" value="GO_Central"/>
</dbReference>
<dbReference type="FunFam" id="1.20.1250.20:FF:000452">
    <property type="entry name" value="sialin-like isoform X1"/>
    <property type="match status" value="1"/>
</dbReference>
<feature type="transmembrane region" description="Helical" evidence="5">
    <location>
        <begin position="357"/>
        <end position="379"/>
    </location>
</feature>
<evidence type="ECO:0000256" key="5">
    <source>
        <dbReference type="SAM" id="Phobius"/>
    </source>
</evidence>
<name>H2XJL0_CIOIN</name>
<evidence type="ECO:0000313" key="7">
    <source>
        <dbReference type="Ensembl" id="ENSCINP00000029842.1"/>
    </source>
</evidence>
<reference evidence="7" key="4">
    <citation type="submission" date="2025-09" db="UniProtKB">
        <authorList>
            <consortium name="Ensembl"/>
        </authorList>
    </citation>
    <scope>IDENTIFICATION</scope>
</reference>
<dbReference type="GeneID" id="100175186"/>
<dbReference type="EMBL" id="EAAA01000762">
    <property type="status" value="NOT_ANNOTATED_CDS"/>
    <property type="molecule type" value="Genomic_DNA"/>
</dbReference>
<dbReference type="GeneTree" id="ENSGT00940000163850"/>
<dbReference type="SUPFAM" id="SSF103473">
    <property type="entry name" value="MFS general substrate transporter"/>
    <property type="match status" value="1"/>
</dbReference>
<gene>
    <name evidence="7" type="primary">LOC100175186</name>
</gene>
<evidence type="ECO:0000256" key="2">
    <source>
        <dbReference type="ARBA" id="ARBA00022692"/>
    </source>
</evidence>
<reference evidence="8" key="1">
    <citation type="journal article" date="2002" name="Science">
        <title>The draft genome of Ciona intestinalis: insights into chordate and vertebrate origins.</title>
        <authorList>
            <person name="Dehal P."/>
            <person name="Satou Y."/>
            <person name="Campbell R.K."/>
            <person name="Chapman J."/>
            <person name="Degnan B."/>
            <person name="De Tomaso A."/>
            <person name="Davidson B."/>
            <person name="Di Gregorio A."/>
            <person name="Gelpke M."/>
            <person name="Goodstein D.M."/>
            <person name="Harafuji N."/>
            <person name="Hastings K.E."/>
            <person name="Ho I."/>
            <person name="Hotta K."/>
            <person name="Huang W."/>
            <person name="Kawashima T."/>
            <person name="Lemaire P."/>
            <person name="Martinez D."/>
            <person name="Meinertzhagen I.A."/>
            <person name="Necula S."/>
            <person name="Nonaka M."/>
            <person name="Putnam N."/>
            <person name="Rash S."/>
            <person name="Saiga H."/>
            <person name="Satake M."/>
            <person name="Terry A."/>
            <person name="Yamada L."/>
            <person name="Wang H.G."/>
            <person name="Awazu S."/>
            <person name="Azumi K."/>
            <person name="Boore J."/>
            <person name="Branno M."/>
            <person name="Chin-Bow S."/>
            <person name="DeSantis R."/>
            <person name="Doyle S."/>
            <person name="Francino P."/>
            <person name="Keys D.N."/>
            <person name="Haga S."/>
            <person name="Hayashi H."/>
            <person name="Hino K."/>
            <person name="Imai K.S."/>
            <person name="Inaba K."/>
            <person name="Kano S."/>
            <person name="Kobayashi K."/>
            <person name="Kobayashi M."/>
            <person name="Lee B.I."/>
            <person name="Makabe K.W."/>
            <person name="Manohar C."/>
            <person name="Matassi G."/>
            <person name="Medina M."/>
            <person name="Mochizuki Y."/>
            <person name="Mount S."/>
            <person name="Morishita T."/>
            <person name="Miura S."/>
            <person name="Nakayama A."/>
            <person name="Nishizaka S."/>
            <person name="Nomoto H."/>
            <person name="Ohta F."/>
            <person name="Oishi K."/>
            <person name="Rigoutsos I."/>
            <person name="Sano M."/>
            <person name="Sasaki A."/>
            <person name="Sasakura Y."/>
            <person name="Shoguchi E."/>
            <person name="Shin-i T."/>
            <person name="Spagnuolo A."/>
            <person name="Stainier D."/>
            <person name="Suzuki M.M."/>
            <person name="Tassy O."/>
            <person name="Takatori N."/>
            <person name="Tokuoka M."/>
            <person name="Yagi K."/>
            <person name="Yoshizaki F."/>
            <person name="Wada S."/>
            <person name="Zhang C."/>
            <person name="Hyatt P.D."/>
            <person name="Larimer F."/>
            <person name="Detter C."/>
            <person name="Doggett N."/>
            <person name="Glavina T."/>
            <person name="Hawkins T."/>
            <person name="Richardson P."/>
            <person name="Lucas S."/>
            <person name="Kohara Y."/>
            <person name="Levine M."/>
            <person name="Satoh N."/>
            <person name="Rokhsar D.S."/>
        </authorList>
    </citation>
    <scope>NUCLEOTIDE SEQUENCE [LARGE SCALE GENOMIC DNA]</scope>
</reference>
<feature type="domain" description="Major facilitator superfamily (MFS) profile" evidence="6">
    <location>
        <begin position="187"/>
        <end position="408"/>
    </location>
</feature>
<dbReference type="InterPro" id="IPR036259">
    <property type="entry name" value="MFS_trans_sf"/>
</dbReference>
<accession>H2XJL0</accession>
<dbReference type="AlphaFoldDB" id="H2XJL0"/>
<dbReference type="RefSeq" id="XP_026692472.1">
    <property type="nucleotide sequence ID" value="XM_026836671.1"/>
</dbReference>
<comment type="subcellular location">
    <subcellularLocation>
        <location evidence="1">Membrane</location>
        <topology evidence="1">Multi-pass membrane protein</topology>
    </subcellularLocation>
</comment>
<keyword evidence="2 5" id="KW-0812">Transmembrane</keyword>
<evidence type="ECO:0000259" key="6">
    <source>
        <dbReference type="PROSITE" id="PS50850"/>
    </source>
</evidence>
<feature type="transmembrane region" description="Helical" evidence="5">
    <location>
        <begin position="188"/>
        <end position="209"/>
    </location>
</feature>
<dbReference type="Proteomes" id="UP000008144">
    <property type="component" value="Chromosome 11"/>
</dbReference>
<dbReference type="InParanoid" id="H2XJL0"/>
<feature type="transmembrane region" description="Helical" evidence="5">
    <location>
        <begin position="221"/>
        <end position="245"/>
    </location>
</feature>
<dbReference type="InterPro" id="IPR020846">
    <property type="entry name" value="MFS_dom"/>
</dbReference>
<feature type="transmembrane region" description="Helical" evidence="5">
    <location>
        <begin position="290"/>
        <end position="309"/>
    </location>
</feature>
<dbReference type="STRING" id="7719.ENSCINP00000029842"/>
<dbReference type="PROSITE" id="PS50850">
    <property type="entry name" value="MFS"/>
    <property type="match status" value="1"/>
</dbReference>
<feature type="transmembrane region" description="Helical" evidence="5">
    <location>
        <begin position="30"/>
        <end position="50"/>
    </location>
</feature>
<keyword evidence="8" id="KW-1185">Reference proteome</keyword>
<evidence type="ECO:0000256" key="1">
    <source>
        <dbReference type="ARBA" id="ARBA00004141"/>
    </source>
</evidence>
<protein>
    <submittedName>
        <fullName evidence="7">Sialin-like</fullName>
    </submittedName>
</protein>
<proteinExistence type="predicted"/>
<evidence type="ECO:0000256" key="3">
    <source>
        <dbReference type="ARBA" id="ARBA00022989"/>
    </source>
</evidence>
<feature type="transmembrane region" description="Helical" evidence="5">
    <location>
        <begin position="92"/>
        <end position="112"/>
    </location>
</feature>
<dbReference type="Ensembl" id="ENSCINT00000033408.1">
    <property type="protein sequence ID" value="ENSCINP00000029842.1"/>
    <property type="gene ID" value="ENSCING00000024681.1"/>
</dbReference>
<sequence length="408" mass="44952">MTIEEPSKSSESVVFTHEVPRRNCFVRQRYVLAALGFMGYFLIGCLRNCINVTVLSMVRWNNTENNVTDAGAAVPAYQCCWSSWAPPLERSILNSIALSGVPFGIGFVYPFAGYVSETLGWEAVFYILGGVTIGWSVVWIIIVSDSPRTNRCITAAEVAYIENSIGFTLKDMQSQNVPWGAIMKSRSVWAIFVAHFCDNWSGYTFNAILPTFMSKIFNFNVFKSGAVMTAPYIAQFGVSILAGYITDAARKRKWISTSAARKVNTIIALSFLNIFMITACYCATDSTTAVVLFGVGVALRGCIFSAHLSSLVDIAPMYSGVIFGISNTISSIPGFLGPLTAGLVITDKTSISQWQTMFWINGAFGFFGSIFFFFFGSGVERNWAKMKVSEEETEIKLKQKSAHSDDEC</sequence>
<dbReference type="Gene3D" id="1.20.1250.20">
    <property type="entry name" value="MFS general substrate transporter like domains"/>
    <property type="match status" value="2"/>
</dbReference>
<feature type="transmembrane region" description="Helical" evidence="5">
    <location>
        <begin position="124"/>
        <end position="143"/>
    </location>
</feature>
<evidence type="ECO:0000256" key="4">
    <source>
        <dbReference type="ARBA" id="ARBA00023136"/>
    </source>
</evidence>
<reference evidence="7" key="3">
    <citation type="submission" date="2025-08" db="UniProtKB">
        <authorList>
            <consortium name="Ensembl"/>
        </authorList>
    </citation>
    <scope>IDENTIFICATION</scope>
</reference>
<feature type="transmembrane region" description="Helical" evidence="5">
    <location>
        <begin position="321"/>
        <end position="345"/>
    </location>
</feature>